<comment type="caution">
    <text evidence="1">The sequence shown here is derived from an EMBL/GenBank/DDBJ whole genome shotgun (WGS) entry which is preliminary data.</text>
</comment>
<sequence length="168" mass="17968">MNKHQRNPVEGIAIAVAGAWKECPNCKGLKAVMEKQLSAGQEGILWVEIPCPTCKGTGRVFALDPLGTIGVRVDCPNSPVALNKVRPGDALWHKGCSACQDRGWVATNDVWVLLEAVDDATRGLIGGKLPGAAWRANMERAAVRGDRESFFRALAKCLVAQGYTLGGE</sequence>
<protein>
    <recommendedName>
        <fullName evidence="2">CR-type domain-containing protein</fullName>
    </recommendedName>
</protein>
<proteinExistence type="predicted"/>
<dbReference type="EMBL" id="LAZR01002552">
    <property type="protein sequence ID" value="KKN28551.1"/>
    <property type="molecule type" value="Genomic_DNA"/>
</dbReference>
<dbReference type="AlphaFoldDB" id="A0A0F9RU71"/>
<reference evidence="1" key="1">
    <citation type="journal article" date="2015" name="Nature">
        <title>Complex archaea that bridge the gap between prokaryotes and eukaryotes.</title>
        <authorList>
            <person name="Spang A."/>
            <person name="Saw J.H."/>
            <person name="Jorgensen S.L."/>
            <person name="Zaremba-Niedzwiedzka K."/>
            <person name="Martijn J."/>
            <person name="Lind A.E."/>
            <person name="van Eijk R."/>
            <person name="Schleper C."/>
            <person name="Guy L."/>
            <person name="Ettema T.J."/>
        </authorList>
    </citation>
    <scope>NUCLEOTIDE SEQUENCE</scope>
</reference>
<evidence type="ECO:0008006" key="2">
    <source>
        <dbReference type="Google" id="ProtNLM"/>
    </source>
</evidence>
<name>A0A0F9RU71_9ZZZZ</name>
<accession>A0A0F9RU71</accession>
<gene>
    <name evidence="1" type="ORF">LCGC14_0853180</name>
</gene>
<evidence type="ECO:0000313" key="1">
    <source>
        <dbReference type="EMBL" id="KKN28551.1"/>
    </source>
</evidence>
<organism evidence="1">
    <name type="scientific">marine sediment metagenome</name>
    <dbReference type="NCBI Taxonomy" id="412755"/>
    <lineage>
        <taxon>unclassified sequences</taxon>
        <taxon>metagenomes</taxon>
        <taxon>ecological metagenomes</taxon>
    </lineage>
</organism>
<dbReference type="Gene3D" id="2.10.230.10">
    <property type="entry name" value="Heat shock protein DnaJ, cysteine-rich domain"/>
    <property type="match status" value="1"/>
</dbReference>